<gene>
    <name evidence="3" type="ORF">ISU02_20545</name>
</gene>
<evidence type="ECO:0000313" key="4">
    <source>
        <dbReference type="Proteomes" id="UP000614200"/>
    </source>
</evidence>
<dbReference type="Pfam" id="PF01979">
    <property type="entry name" value="Amidohydro_1"/>
    <property type="match status" value="1"/>
</dbReference>
<reference evidence="3 4" key="1">
    <citation type="submission" date="2020-11" db="EMBL/GenBank/DDBJ databases">
        <title>Fusibacter basophilias sp. nov.</title>
        <authorList>
            <person name="Qiu D."/>
        </authorList>
    </citation>
    <scope>NUCLEOTIDE SEQUENCE [LARGE SCALE GENOMIC DNA]</scope>
    <source>
        <strain evidence="3 4">Q10-2</strain>
    </source>
</reference>
<dbReference type="InterPro" id="IPR050378">
    <property type="entry name" value="Metallo-dep_Hydrolases_sf"/>
</dbReference>
<comment type="cofactor">
    <cofactor evidence="1">
        <name>Zn(2+)</name>
        <dbReference type="ChEBI" id="CHEBI:29105"/>
    </cofactor>
</comment>
<dbReference type="InterPro" id="IPR011059">
    <property type="entry name" value="Metal-dep_hydrolase_composite"/>
</dbReference>
<sequence>MTLKIVNGRIPNFNTMTLDKKNLWIQNGKIVWIGDEGDVHETNDILEEIDAKGKIVSPGFIDIHMHEETFESNSVSGLQEDDYFASYYELKMGVTTCVAGNCGNNRQSVADFIERIEREGAPVNYMTFLGHNYLRKAVGILDPYRAASSLEIEKMKALIDAHVKYGIIGLSFGIEYSPGISFDEMKALANALPDKAYLLSAHFRKDADGAVDSIEELIELSRATGCPMQISHIGSCSAYGTMKESLELIEKSRNEGVDVMADCYPYDAFATFIGSAVFDEGCFERWQSDYSAILLTEEPYKNKRCDSTLFYEVRKTYPNMIVAAFVMNESEVIKAIQAPFVLVGSDSLYKRDQGHPRGAGTFPRVLSKYVREWGALDLVNALWKMTLGPAKRLHLSNKGAIEMGKDADLVIFDPEHIEDLASFSEPTLAPKGIEYVIIKGEIAVKEGVVLKSRLGKYMPYNR</sequence>
<dbReference type="InterPro" id="IPR032466">
    <property type="entry name" value="Metal_Hydrolase"/>
</dbReference>
<dbReference type="SUPFAM" id="SSF51338">
    <property type="entry name" value="Composite domain of metallo-dependent hydrolases"/>
    <property type="match status" value="1"/>
</dbReference>
<dbReference type="InterPro" id="IPR006680">
    <property type="entry name" value="Amidohydro-rel"/>
</dbReference>
<evidence type="ECO:0000259" key="2">
    <source>
        <dbReference type="Pfam" id="PF01979"/>
    </source>
</evidence>
<proteinExistence type="predicted"/>
<keyword evidence="4" id="KW-1185">Reference proteome</keyword>
<dbReference type="SUPFAM" id="SSF51556">
    <property type="entry name" value="Metallo-dependent hydrolases"/>
    <property type="match status" value="1"/>
</dbReference>
<name>A0ABS0A028_9FIRM</name>
<comment type="caution">
    <text evidence="3">The sequence shown here is derived from an EMBL/GenBank/DDBJ whole genome shotgun (WGS) entry which is preliminary data.</text>
</comment>
<dbReference type="Gene3D" id="3.20.20.140">
    <property type="entry name" value="Metal-dependent hydrolases"/>
    <property type="match status" value="2"/>
</dbReference>
<dbReference type="PANTHER" id="PTHR11647">
    <property type="entry name" value="HYDRANTOINASE/DIHYDROPYRIMIDINASE FAMILY MEMBER"/>
    <property type="match status" value="1"/>
</dbReference>
<protein>
    <submittedName>
        <fullName evidence="3">Amidohydrolase family protein</fullName>
    </submittedName>
</protein>
<evidence type="ECO:0000256" key="1">
    <source>
        <dbReference type="ARBA" id="ARBA00001947"/>
    </source>
</evidence>
<feature type="domain" description="Amidohydrolase-related" evidence="2">
    <location>
        <begin position="55"/>
        <end position="442"/>
    </location>
</feature>
<dbReference type="RefSeq" id="WP_194703728.1">
    <property type="nucleotide sequence ID" value="NZ_JADKNH010000016.1"/>
</dbReference>
<accession>A0ABS0A028</accession>
<evidence type="ECO:0000313" key="3">
    <source>
        <dbReference type="EMBL" id="MBF4695490.1"/>
    </source>
</evidence>
<dbReference type="Proteomes" id="UP000614200">
    <property type="component" value="Unassembled WGS sequence"/>
</dbReference>
<dbReference type="PANTHER" id="PTHR11647:SF1">
    <property type="entry name" value="COLLAPSIN RESPONSE MEDIATOR PROTEIN"/>
    <property type="match status" value="1"/>
</dbReference>
<organism evidence="3 4">
    <name type="scientific">Fusibacter ferrireducens</name>
    <dbReference type="NCBI Taxonomy" id="2785058"/>
    <lineage>
        <taxon>Bacteria</taxon>
        <taxon>Bacillati</taxon>
        <taxon>Bacillota</taxon>
        <taxon>Clostridia</taxon>
        <taxon>Eubacteriales</taxon>
        <taxon>Eubacteriales Family XII. Incertae Sedis</taxon>
        <taxon>Fusibacter</taxon>
    </lineage>
</organism>
<dbReference type="EMBL" id="JADKNH010000016">
    <property type="protein sequence ID" value="MBF4695490.1"/>
    <property type="molecule type" value="Genomic_DNA"/>
</dbReference>